<name>A0A0A8ZKB7_ARUDO</name>
<feature type="compositionally biased region" description="Polar residues" evidence="1">
    <location>
        <begin position="14"/>
        <end position="34"/>
    </location>
</feature>
<reference evidence="2" key="1">
    <citation type="submission" date="2014-09" db="EMBL/GenBank/DDBJ databases">
        <authorList>
            <person name="Magalhaes I.L.F."/>
            <person name="Oliveira U."/>
            <person name="Santos F.R."/>
            <person name="Vidigal T.H.D.A."/>
            <person name="Brescovit A.D."/>
            <person name="Santos A.J."/>
        </authorList>
    </citation>
    <scope>NUCLEOTIDE SEQUENCE</scope>
    <source>
        <tissue evidence="2">Shoot tissue taken approximately 20 cm above the soil surface</tissue>
    </source>
</reference>
<dbReference type="AlphaFoldDB" id="A0A0A8ZKB7"/>
<organism evidence="2">
    <name type="scientific">Arundo donax</name>
    <name type="common">Giant reed</name>
    <name type="synonym">Donax arundinaceus</name>
    <dbReference type="NCBI Taxonomy" id="35708"/>
    <lineage>
        <taxon>Eukaryota</taxon>
        <taxon>Viridiplantae</taxon>
        <taxon>Streptophyta</taxon>
        <taxon>Embryophyta</taxon>
        <taxon>Tracheophyta</taxon>
        <taxon>Spermatophyta</taxon>
        <taxon>Magnoliopsida</taxon>
        <taxon>Liliopsida</taxon>
        <taxon>Poales</taxon>
        <taxon>Poaceae</taxon>
        <taxon>PACMAD clade</taxon>
        <taxon>Arundinoideae</taxon>
        <taxon>Arundineae</taxon>
        <taxon>Arundo</taxon>
    </lineage>
</organism>
<feature type="region of interest" description="Disordered" evidence="1">
    <location>
        <begin position="1"/>
        <end position="34"/>
    </location>
</feature>
<evidence type="ECO:0000313" key="2">
    <source>
        <dbReference type="EMBL" id="JAD35312.1"/>
    </source>
</evidence>
<reference evidence="2" key="2">
    <citation type="journal article" date="2015" name="Data Brief">
        <title>Shoot transcriptome of the giant reed, Arundo donax.</title>
        <authorList>
            <person name="Barrero R.A."/>
            <person name="Guerrero F.D."/>
            <person name="Moolhuijzen P."/>
            <person name="Goolsby J.A."/>
            <person name="Tidwell J."/>
            <person name="Bellgard S.E."/>
            <person name="Bellgard M.I."/>
        </authorList>
    </citation>
    <scope>NUCLEOTIDE SEQUENCE</scope>
    <source>
        <tissue evidence="2">Shoot tissue taken approximately 20 cm above the soil surface</tissue>
    </source>
</reference>
<dbReference type="EMBL" id="GBRH01262583">
    <property type="protein sequence ID" value="JAD35312.1"/>
    <property type="molecule type" value="Transcribed_RNA"/>
</dbReference>
<accession>A0A0A8ZKB7</accession>
<sequence length="34" mass="3769">MRNSGPDHAPIKSKSIQIQQDKPKSSNKTQKFGS</sequence>
<protein>
    <submittedName>
        <fullName evidence="2">Uncharacterized protein</fullName>
    </submittedName>
</protein>
<proteinExistence type="predicted"/>
<evidence type="ECO:0000256" key="1">
    <source>
        <dbReference type="SAM" id="MobiDB-lite"/>
    </source>
</evidence>